<reference evidence="2 3" key="1">
    <citation type="journal article" date="2019" name="Int. J. Syst. Evol. Microbiol.">
        <title>Rufibacter sediminis sp. nov., isolated from freshwater lake sediment.</title>
        <authorList>
            <person name="Qu J.H."/>
            <person name="Zhang L.J."/>
            <person name="Fu Y.H."/>
            <person name="Li H.F."/>
        </authorList>
    </citation>
    <scope>NUCLEOTIDE SEQUENCE [LARGE SCALE GENOMIC DNA]</scope>
    <source>
        <strain evidence="2 3">H-1</strain>
    </source>
</reference>
<sequence length="59" mass="6679">MQKNLKKIFIAYLALVVGYFAYAGLTGTRFLGDDKEELEAGSNSRTSSGGYRRHTFYHK</sequence>
<feature type="region of interest" description="Disordered" evidence="1">
    <location>
        <begin position="37"/>
        <end position="59"/>
    </location>
</feature>
<protein>
    <submittedName>
        <fullName evidence="2">Uncharacterized protein</fullName>
    </submittedName>
</protein>
<dbReference type="Proteomes" id="UP000659698">
    <property type="component" value="Unassembled WGS sequence"/>
</dbReference>
<organism evidence="2 3">
    <name type="scientific">Rufibacter sediminis</name>
    <dbReference type="NCBI Taxonomy" id="2762756"/>
    <lineage>
        <taxon>Bacteria</taxon>
        <taxon>Pseudomonadati</taxon>
        <taxon>Bacteroidota</taxon>
        <taxon>Cytophagia</taxon>
        <taxon>Cytophagales</taxon>
        <taxon>Hymenobacteraceae</taxon>
        <taxon>Rufibacter</taxon>
    </lineage>
</organism>
<accession>A0ABR6VM02</accession>
<dbReference type="EMBL" id="JACOAF010000001">
    <property type="protein sequence ID" value="MBC3538225.1"/>
    <property type="molecule type" value="Genomic_DNA"/>
</dbReference>
<keyword evidence="3" id="KW-1185">Reference proteome</keyword>
<proteinExistence type="predicted"/>
<gene>
    <name evidence="2" type="ORF">H7U12_00945</name>
</gene>
<comment type="caution">
    <text evidence="2">The sequence shown here is derived from an EMBL/GenBank/DDBJ whole genome shotgun (WGS) entry which is preliminary data.</text>
</comment>
<evidence type="ECO:0000313" key="3">
    <source>
        <dbReference type="Proteomes" id="UP000659698"/>
    </source>
</evidence>
<name>A0ABR6VM02_9BACT</name>
<evidence type="ECO:0000256" key="1">
    <source>
        <dbReference type="SAM" id="MobiDB-lite"/>
    </source>
</evidence>
<evidence type="ECO:0000313" key="2">
    <source>
        <dbReference type="EMBL" id="MBC3538225.1"/>
    </source>
</evidence>
<dbReference type="RefSeq" id="WP_186631449.1">
    <property type="nucleotide sequence ID" value="NZ_JACOAF010000001.1"/>
</dbReference>